<dbReference type="Gene3D" id="3.80.10.10">
    <property type="entry name" value="Ribonuclease Inhibitor"/>
    <property type="match status" value="1"/>
</dbReference>
<evidence type="ECO:0000313" key="3">
    <source>
        <dbReference type="Proteomes" id="UP001212997"/>
    </source>
</evidence>
<feature type="domain" description="F-box" evidence="1">
    <location>
        <begin position="61"/>
        <end position="112"/>
    </location>
</feature>
<dbReference type="PANTHER" id="PTHR38926">
    <property type="entry name" value="F-BOX DOMAIN CONTAINING PROTEIN, EXPRESSED"/>
    <property type="match status" value="1"/>
</dbReference>
<dbReference type="SUPFAM" id="SSF81383">
    <property type="entry name" value="F-box domain"/>
    <property type="match status" value="1"/>
</dbReference>
<protein>
    <recommendedName>
        <fullName evidence="1">F-box domain-containing protein</fullName>
    </recommendedName>
</protein>
<dbReference type="SUPFAM" id="SSF52047">
    <property type="entry name" value="RNI-like"/>
    <property type="match status" value="1"/>
</dbReference>
<dbReference type="EMBL" id="JANAWD010000816">
    <property type="protein sequence ID" value="KAJ3475683.1"/>
    <property type="molecule type" value="Genomic_DNA"/>
</dbReference>
<sequence>MDATYDPHLRDGHNLVPSAWEFNDSVLQGLPLSEVSARLDREVNNALKYIASVQRVRNHRCIPIARLPNEILTRIFAIASTFRHSRDCLNLGHVCQHWRTVIFNDPLLWNQIHVEFNLDFWDTFGFSETPGYLPKYKRALEKAALFFERSCETAVEVCFTGFTVENADDHVLDLVARHGHRFSKLELGSSDHVAMQRVLSHVSQKCDLKHLSIDMPIPSSRPVLHFTMTECHPQSISLSGAVLSFKPPVDLGLRKLRVTRGGGIGLPNFTADWIIPVLRGCPDLEDLTLDEDLLPSPESYSQHIELLRLRRLLIEDSSSAIASLLSHLVLPESLYISIRDSREHSVTNNVLQQPRCNNFPDFIRQVLSSHHDIVCLTQITSLLVYMDMLWISFKGKREEGSEFDVWISSLPGIEFWETASRHRRLAGFFSIASIQSLILRYTYFFGSTEDFTALFQELPQLSTLVLDQTRRYQCEGVPLIIKVLGGEALTDPLLCPKLRELEIKGLYCFESIEMGVVLRQNLASRSAKGAPRLKRLFLSRVMRDDSMLQLDLNGFCDEVVLKWEGSDDLDDGDYWCSPTASDISDDLM</sequence>
<organism evidence="2 3">
    <name type="scientific">Meripilus lineatus</name>
    <dbReference type="NCBI Taxonomy" id="2056292"/>
    <lineage>
        <taxon>Eukaryota</taxon>
        <taxon>Fungi</taxon>
        <taxon>Dikarya</taxon>
        <taxon>Basidiomycota</taxon>
        <taxon>Agaricomycotina</taxon>
        <taxon>Agaricomycetes</taxon>
        <taxon>Polyporales</taxon>
        <taxon>Meripilaceae</taxon>
        <taxon>Meripilus</taxon>
    </lineage>
</organism>
<evidence type="ECO:0000259" key="1">
    <source>
        <dbReference type="PROSITE" id="PS50181"/>
    </source>
</evidence>
<dbReference type="PANTHER" id="PTHR38926:SF72">
    <property type="entry name" value="IM:7136021-RELATED"/>
    <property type="match status" value="1"/>
</dbReference>
<dbReference type="InterPro" id="IPR001810">
    <property type="entry name" value="F-box_dom"/>
</dbReference>
<gene>
    <name evidence="2" type="ORF">NLI96_g11676</name>
</gene>
<accession>A0AAD5USX6</accession>
<dbReference type="Proteomes" id="UP001212997">
    <property type="component" value="Unassembled WGS sequence"/>
</dbReference>
<dbReference type="Pfam" id="PF12937">
    <property type="entry name" value="F-box-like"/>
    <property type="match status" value="1"/>
</dbReference>
<dbReference type="Gene3D" id="1.20.1280.50">
    <property type="match status" value="1"/>
</dbReference>
<dbReference type="PROSITE" id="PS50181">
    <property type="entry name" value="FBOX"/>
    <property type="match status" value="1"/>
</dbReference>
<keyword evidence="3" id="KW-1185">Reference proteome</keyword>
<name>A0AAD5USX6_9APHY</name>
<evidence type="ECO:0000313" key="2">
    <source>
        <dbReference type="EMBL" id="KAJ3475683.1"/>
    </source>
</evidence>
<reference evidence="2" key="1">
    <citation type="submission" date="2022-07" db="EMBL/GenBank/DDBJ databases">
        <title>Genome Sequence of Physisporinus lineatus.</title>
        <authorList>
            <person name="Buettner E."/>
        </authorList>
    </citation>
    <scope>NUCLEOTIDE SEQUENCE</scope>
    <source>
        <strain evidence="2">VT162</strain>
    </source>
</reference>
<dbReference type="InterPro" id="IPR036047">
    <property type="entry name" value="F-box-like_dom_sf"/>
</dbReference>
<dbReference type="InterPro" id="IPR032675">
    <property type="entry name" value="LRR_dom_sf"/>
</dbReference>
<comment type="caution">
    <text evidence="2">The sequence shown here is derived from an EMBL/GenBank/DDBJ whole genome shotgun (WGS) entry which is preliminary data.</text>
</comment>
<dbReference type="AlphaFoldDB" id="A0AAD5USX6"/>
<proteinExistence type="predicted"/>